<evidence type="ECO:0000256" key="1">
    <source>
        <dbReference type="SAM" id="MobiDB-lite"/>
    </source>
</evidence>
<dbReference type="RefSeq" id="NP_001033389.2">
    <property type="nucleotide sequence ID" value="NM_001038300.2"/>
</dbReference>
<dbReference type="CTD" id="3896743"/>
<protein>
    <submittedName>
        <fullName evidence="3">Transmembrane protein</fullName>
    </submittedName>
</protein>
<dbReference type="AGR" id="WB:WBGene00044447"/>
<evidence type="ECO:0000256" key="2">
    <source>
        <dbReference type="SAM" id="Phobius"/>
    </source>
</evidence>
<dbReference type="Bgee" id="WBGene00044447">
    <property type="expression patterns" value="Expressed in adult organism and 1 other cell type or tissue"/>
</dbReference>
<dbReference type="Proteomes" id="UP000001940">
    <property type="component" value="Chromosome III"/>
</dbReference>
<dbReference type="KEGG" id="cel:CELE_ZK688.10"/>
<feature type="region of interest" description="Disordered" evidence="1">
    <location>
        <begin position="235"/>
        <end position="272"/>
    </location>
</feature>
<reference evidence="3 4" key="1">
    <citation type="journal article" date="1998" name="Science">
        <title>Genome sequence of the nematode C. elegans: a platform for investigating biology.</title>
        <authorList>
            <consortium name="The C. elegans sequencing consortium"/>
            <person name="Sulson J.E."/>
            <person name="Waterston R."/>
        </authorList>
    </citation>
    <scope>NUCLEOTIDE SEQUENCE [LARGE SCALE GENOMIC DNA]</scope>
    <source>
        <strain evidence="3 4">Bristol N2</strain>
    </source>
</reference>
<feature type="transmembrane region" description="Helical" evidence="2">
    <location>
        <begin position="127"/>
        <end position="154"/>
    </location>
</feature>
<dbReference type="OrthoDB" id="5805707at2759"/>
<keyword evidence="2 3" id="KW-0812">Transmembrane</keyword>
<accession>Q3S1N8</accession>
<dbReference type="OMA" id="FERIFIP"/>
<keyword evidence="2" id="KW-1133">Transmembrane helix</keyword>
<dbReference type="PaxDb" id="6239-ZK688.10"/>
<feature type="compositionally biased region" description="Polar residues" evidence="1">
    <location>
        <begin position="238"/>
        <end position="249"/>
    </location>
</feature>
<dbReference type="PeptideAtlas" id="Q3S1N8"/>
<organism evidence="3 4">
    <name type="scientific">Caenorhabditis elegans</name>
    <dbReference type="NCBI Taxonomy" id="6239"/>
    <lineage>
        <taxon>Eukaryota</taxon>
        <taxon>Metazoa</taxon>
        <taxon>Ecdysozoa</taxon>
        <taxon>Nematoda</taxon>
        <taxon>Chromadorea</taxon>
        <taxon>Rhabditida</taxon>
        <taxon>Rhabditina</taxon>
        <taxon>Rhabditomorpha</taxon>
        <taxon>Rhabditoidea</taxon>
        <taxon>Rhabditidae</taxon>
        <taxon>Peloderinae</taxon>
        <taxon>Caenorhabditis</taxon>
    </lineage>
</organism>
<feature type="transmembrane region" description="Helical" evidence="2">
    <location>
        <begin position="94"/>
        <end position="115"/>
    </location>
</feature>
<evidence type="ECO:0000313" key="4">
    <source>
        <dbReference type="Proteomes" id="UP000001940"/>
    </source>
</evidence>
<dbReference type="FunCoup" id="Q3S1N8">
    <property type="interactions" value="1519"/>
</dbReference>
<name>Q3S1N8_CAEEL</name>
<dbReference type="InParanoid" id="Q3S1N8"/>
<dbReference type="eggNOG" id="ENOG502THJV">
    <property type="taxonomic scope" value="Eukaryota"/>
</dbReference>
<sequence>MSSSMQADFNFNLPYRQQSLTRNPPRNYQHLPRVSSISHGCHVFCQECFSRIFLCSAAYKLYLLVAWCIGLSGLMYLQKPTPDPTQWISDELKAVWVGIFFVYLISQIFGLLAVVSEIEKIFVPYTVILIIIKVTNIIILSQTIVVIGANLFGVHDFGDSVFGIDPVVMCVLSILYLIYNSVCLLAVLHLCAHFDKKRIVAERRRRELIAQNNRIINRLIELNGQEQPVVIDVDSPPKYSSLTTKSGCTETPPPGYSQLDCMDDNWSQDGKK</sequence>
<keyword evidence="2" id="KW-0472">Membrane</keyword>
<dbReference type="EMBL" id="BX284603">
    <property type="protein sequence ID" value="CCD62544.1"/>
    <property type="molecule type" value="Genomic_DNA"/>
</dbReference>
<dbReference type="GeneID" id="3896743"/>
<evidence type="ECO:0000313" key="3">
    <source>
        <dbReference type="EMBL" id="CCD62544.1"/>
    </source>
</evidence>
<feature type="transmembrane region" description="Helical" evidence="2">
    <location>
        <begin position="61"/>
        <end position="78"/>
    </location>
</feature>
<evidence type="ECO:0000313" key="5">
    <source>
        <dbReference type="WormBase" id="ZK688.10"/>
    </source>
</evidence>
<keyword evidence="4" id="KW-1185">Reference proteome</keyword>
<proteinExistence type="predicted"/>
<dbReference type="WormBase" id="ZK688.10">
    <property type="protein sequence ID" value="CE43698"/>
    <property type="gene ID" value="WBGene00044447"/>
</dbReference>
<dbReference type="HOGENOM" id="CLU_1027578_0_0_1"/>
<dbReference type="AlphaFoldDB" id="Q3S1N8"/>
<feature type="transmembrane region" description="Helical" evidence="2">
    <location>
        <begin position="166"/>
        <end position="188"/>
    </location>
</feature>
<dbReference type="STRING" id="6239.ZK688.10.1"/>
<gene>
    <name evidence="3" type="ORF">CELE_ZK688.10</name>
    <name evidence="3 5" type="ORF">ZK688.10</name>
</gene>
<dbReference type="UCSC" id="ZK688.10">
    <property type="organism name" value="c. elegans"/>
</dbReference>